<dbReference type="GO" id="GO:0003924">
    <property type="term" value="F:GTPase activity"/>
    <property type="evidence" value="ECO:0007669"/>
    <property type="project" value="InterPro"/>
</dbReference>
<dbReference type="GO" id="GO:0005525">
    <property type="term" value="F:GTP binding"/>
    <property type="evidence" value="ECO:0007669"/>
    <property type="project" value="UniProtKB-KW"/>
</dbReference>
<keyword evidence="2" id="KW-0449">Lipoprotein</keyword>
<keyword evidence="10" id="KW-1185">Reference proteome</keyword>
<keyword evidence="4" id="KW-0813">Transport</keyword>
<evidence type="ECO:0000256" key="2">
    <source>
        <dbReference type="ARBA" id="ARBA00022707"/>
    </source>
</evidence>
<comment type="caution">
    <text evidence="9">The sequence shown here is derived from an EMBL/GenBank/DDBJ whole genome shotgun (WGS) entry which is preliminary data.</text>
</comment>
<dbReference type="OrthoDB" id="414781at2759"/>
<feature type="binding site" evidence="6">
    <location>
        <position position="77"/>
    </location>
    <ligand>
        <name>GTP</name>
        <dbReference type="ChEBI" id="CHEBI:37565"/>
    </ligand>
</feature>
<evidence type="ECO:0000256" key="1">
    <source>
        <dbReference type="ARBA" id="ARBA00010290"/>
    </source>
</evidence>
<protein>
    <submittedName>
        <fullName evidence="9">ADP-ribosylation factor-related 1</fullName>
    </submittedName>
</protein>
<dbReference type="FunFam" id="3.40.50.300:FF:001166">
    <property type="entry name" value="ADP-ribosylation factor D"/>
    <property type="match status" value="1"/>
</dbReference>
<dbReference type="GO" id="GO:0034067">
    <property type="term" value="P:protein localization to Golgi apparatus"/>
    <property type="evidence" value="ECO:0007669"/>
    <property type="project" value="TreeGrafter"/>
</dbReference>
<dbReference type="InterPro" id="IPR006689">
    <property type="entry name" value="Small_GTPase_ARF/SAR"/>
</dbReference>
<evidence type="ECO:0000256" key="4">
    <source>
        <dbReference type="ARBA" id="ARBA00022892"/>
    </source>
</evidence>
<feature type="binding site" evidence="7">
    <location>
        <position position="31"/>
    </location>
    <ligand>
        <name>Mg(2+)</name>
        <dbReference type="ChEBI" id="CHEBI:18420"/>
    </ligand>
</feature>
<dbReference type="SMART" id="SM00177">
    <property type="entry name" value="ARF"/>
    <property type="match status" value="1"/>
</dbReference>
<keyword evidence="2" id="KW-0519">Myristate</keyword>
<name>A0A2P6TWH6_CHLSO</name>
<dbReference type="Proteomes" id="UP000239899">
    <property type="component" value="Unassembled WGS sequence"/>
</dbReference>
<dbReference type="STRING" id="3076.A0A2P6TWH6"/>
<dbReference type="InterPro" id="IPR024156">
    <property type="entry name" value="Small_GTPase_ARF"/>
</dbReference>
<sequence length="202" mass="21751">MFSLLSGCFEFLLRKEELKVLIIGLDRAGKTTLLERLKTLYTDVPGLEADKVLPTVGLNLAHFEALGAPLLCWDVGGAAGLRGIWSKYYGECHALVFCVDAADRGRLEEAKAALDRALGDRDLYGAPLLVLCNKHDCEGAATPAEVAEALGIGKLADAGRATSVQAITAKTGEGVKPAVQWLVEHIKKSQRPELIRRRMLGA</sequence>
<dbReference type="NCBIfam" id="TIGR00231">
    <property type="entry name" value="small_GTP"/>
    <property type="match status" value="1"/>
</dbReference>
<comment type="similarity">
    <text evidence="1 8">Belongs to the small GTPase superfamily. Arf family.</text>
</comment>
<gene>
    <name evidence="9" type="ORF">C2E21_3214</name>
</gene>
<dbReference type="SMART" id="SM00178">
    <property type="entry name" value="SAR"/>
    <property type="match status" value="1"/>
</dbReference>
<evidence type="ECO:0000256" key="6">
    <source>
        <dbReference type="PIRSR" id="PIRSR606689-1"/>
    </source>
</evidence>
<dbReference type="Gene3D" id="3.40.50.300">
    <property type="entry name" value="P-loop containing nucleotide triphosphate hydrolases"/>
    <property type="match status" value="1"/>
</dbReference>
<feature type="binding site" evidence="7">
    <location>
        <position position="55"/>
    </location>
    <ligand>
        <name>Mg(2+)</name>
        <dbReference type="ChEBI" id="CHEBI:18420"/>
    </ligand>
</feature>
<feature type="binding site" evidence="6">
    <location>
        <begin position="133"/>
        <end position="136"/>
    </location>
    <ligand>
        <name>GTP</name>
        <dbReference type="ChEBI" id="CHEBI:37565"/>
    </ligand>
</feature>
<dbReference type="PRINTS" id="PR00328">
    <property type="entry name" value="SAR1GTPBP"/>
</dbReference>
<dbReference type="InterPro" id="IPR027417">
    <property type="entry name" value="P-loop_NTPase"/>
</dbReference>
<feature type="binding site" evidence="6">
    <location>
        <begin position="24"/>
        <end position="31"/>
    </location>
    <ligand>
        <name>GTP</name>
        <dbReference type="ChEBI" id="CHEBI:37565"/>
    </ligand>
</feature>
<dbReference type="GO" id="GO:0005794">
    <property type="term" value="C:Golgi apparatus"/>
    <property type="evidence" value="ECO:0007669"/>
    <property type="project" value="TreeGrafter"/>
</dbReference>
<dbReference type="AlphaFoldDB" id="A0A2P6TWH6"/>
<dbReference type="PROSITE" id="PS51417">
    <property type="entry name" value="ARF"/>
    <property type="match status" value="1"/>
</dbReference>
<dbReference type="GO" id="GO:0006886">
    <property type="term" value="P:intracellular protein transport"/>
    <property type="evidence" value="ECO:0007669"/>
    <property type="project" value="TreeGrafter"/>
</dbReference>
<evidence type="ECO:0000313" key="10">
    <source>
        <dbReference type="Proteomes" id="UP000239899"/>
    </source>
</evidence>
<dbReference type="Pfam" id="PF00025">
    <property type="entry name" value="Arf"/>
    <property type="match status" value="1"/>
</dbReference>
<reference evidence="9 10" key="1">
    <citation type="journal article" date="2018" name="Plant J.">
        <title>Genome sequences of Chlorella sorokiniana UTEX 1602 and Micractinium conductrix SAG 241.80: implications to maltose excretion by a green alga.</title>
        <authorList>
            <person name="Arriola M.B."/>
            <person name="Velmurugan N."/>
            <person name="Zhang Y."/>
            <person name="Plunkett M.H."/>
            <person name="Hondzo H."/>
            <person name="Barney B.M."/>
        </authorList>
    </citation>
    <scope>NUCLEOTIDE SEQUENCE [LARGE SCALE GENOMIC DNA]</scope>
    <source>
        <strain evidence="10">UTEX 1602</strain>
    </source>
</reference>
<accession>A0A2P6TWH6</accession>
<keyword evidence="7" id="KW-0479">Metal-binding</keyword>
<evidence type="ECO:0000313" key="9">
    <source>
        <dbReference type="EMBL" id="PRW58413.1"/>
    </source>
</evidence>
<evidence type="ECO:0000256" key="5">
    <source>
        <dbReference type="ARBA" id="ARBA00023134"/>
    </source>
</evidence>
<proteinExistence type="inferred from homology"/>
<keyword evidence="5 6" id="KW-0342">GTP-binding</keyword>
<dbReference type="PANTHER" id="PTHR45909">
    <property type="entry name" value="ADP-RIBOSYLATION FACTOR-RELATED PROTEIN 1"/>
    <property type="match status" value="1"/>
</dbReference>
<dbReference type="InterPro" id="IPR005225">
    <property type="entry name" value="Small_GTP-bd"/>
</dbReference>
<dbReference type="PANTHER" id="PTHR45909:SF1">
    <property type="entry name" value="ADP-RIBOSYLATION FACTOR-RELATED PROTEIN 1"/>
    <property type="match status" value="1"/>
</dbReference>
<dbReference type="GO" id="GO:0046872">
    <property type="term" value="F:metal ion binding"/>
    <property type="evidence" value="ECO:0007669"/>
    <property type="project" value="UniProtKB-KW"/>
</dbReference>
<evidence type="ECO:0000256" key="7">
    <source>
        <dbReference type="PIRSR" id="PIRSR606689-2"/>
    </source>
</evidence>
<keyword evidence="7" id="KW-0460">Magnesium</keyword>
<keyword evidence="4" id="KW-0931">ER-Golgi transport</keyword>
<evidence type="ECO:0000256" key="3">
    <source>
        <dbReference type="ARBA" id="ARBA00022741"/>
    </source>
</evidence>
<organism evidence="9 10">
    <name type="scientific">Chlorella sorokiniana</name>
    <name type="common">Freshwater green alga</name>
    <dbReference type="NCBI Taxonomy" id="3076"/>
    <lineage>
        <taxon>Eukaryota</taxon>
        <taxon>Viridiplantae</taxon>
        <taxon>Chlorophyta</taxon>
        <taxon>core chlorophytes</taxon>
        <taxon>Trebouxiophyceae</taxon>
        <taxon>Chlorellales</taxon>
        <taxon>Chlorellaceae</taxon>
        <taxon>Chlorella clade</taxon>
        <taxon>Chlorella</taxon>
    </lineage>
</organism>
<keyword evidence="3 6" id="KW-0547">Nucleotide-binding</keyword>
<dbReference type="EMBL" id="LHPG02000005">
    <property type="protein sequence ID" value="PRW58413.1"/>
    <property type="molecule type" value="Genomic_DNA"/>
</dbReference>
<dbReference type="GO" id="GO:0043001">
    <property type="term" value="P:Golgi to plasma membrane protein transport"/>
    <property type="evidence" value="ECO:0007669"/>
    <property type="project" value="TreeGrafter"/>
</dbReference>
<dbReference type="SUPFAM" id="SSF52540">
    <property type="entry name" value="P-loop containing nucleoside triphosphate hydrolases"/>
    <property type="match status" value="1"/>
</dbReference>
<evidence type="ECO:0000256" key="8">
    <source>
        <dbReference type="RuleBase" id="RU003925"/>
    </source>
</evidence>